<proteinExistence type="predicted"/>
<comment type="caution">
    <text evidence="3">The sequence shown here is derived from an EMBL/GenBank/DDBJ whole genome shotgun (WGS) entry which is preliminary data.</text>
</comment>
<dbReference type="InterPro" id="IPR036063">
    <property type="entry name" value="Smr_dom_sf"/>
</dbReference>
<feature type="compositionally biased region" description="Pro residues" evidence="1">
    <location>
        <begin position="72"/>
        <end position="85"/>
    </location>
</feature>
<evidence type="ECO:0000313" key="4">
    <source>
        <dbReference type="Proteomes" id="UP000623687"/>
    </source>
</evidence>
<dbReference type="Pfam" id="PF08590">
    <property type="entry name" value="DUF1771"/>
    <property type="match status" value="1"/>
</dbReference>
<dbReference type="EMBL" id="JACETU010000005">
    <property type="protein sequence ID" value="KAF7428336.1"/>
    <property type="molecule type" value="Genomic_DNA"/>
</dbReference>
<protein>
    <recommendedName>
        <fullName evidence="2">Smr domain-containing protein</fullName>
    </recommendedName>
</protein>
<dbReference type="SUPFAM" id="SSF160443">
    <property type="entry name" value="SMR domain-like"/>
    <property type="match status" value="1"/>
</dbReference>
<sequence length="281" mass="31537">MGLFDVVKSVFNFFCGPAERPPDQQHQPQPQQHQHQHQHQQHQQQQQQHQPNKWQQPVSHPAKPPVQHAYPPTSPKPTSPKPPASRPQKHEDQNQLNQQNDFYLSLRAQANEAGDRMARCFEESQQAFTNGSKARAKELSNDGKKHKADMEELNRQASEWIFTENNKDSMPGEVDLHGLYVKEAIAFTDRAIQEARSRGDSEIHLIVGKGLHSRSGAKIRPAVEDLMSKHQLKAALDPDNGGVLIVQLSAGGSASPGRNRGWGADEISRRIEKDDEGCTIM</sequence>
<evidence type="ECO:0000259" key="2">
    <source>
        <dbReference type="PROSITE" id="PS50828"/>
    </source>
</evidence>
<dbReference type="GeneID" id="59377375"/>
<dbReference type="RefSeq" id="XP_036630708.1">
    <property type="nucleotide sequence ID" value="XM_036777088.1"/>
</dbReference>
<dbReference type="PANTHER" id="PTHR47417">
    <property type="entry name" value="SMR DOMAIN-CONTAINING PROTEIN YPL199C"/>
    <property type="match status" value="1"/>
</dbReference>
<dbReference type="PROSITE" id="PS50828">
    <property type="entry name" value="SMR"/>
    <property type="match status" value="1"/>
</dbReference>
<dbReference type="InterPro" id="IPR013899">
    <property type="entry name" value="DUF1771"/>
</dbReference>
<feature type="compositionally biased region" description="Low complexity" evidence="1">
    <location>
        <begin position="24"/>
        <end position="33"/>
    </location>
</feature>
<feature type="compositionally biased region" description="Low complexity" evidence="1">
    <location>
        <begin position="41"/>
        <end position="51"/>
    </location>
</feature>
<organism evidence="3 4">
    <name type="scientific">Pleurotus ostreatus</name>
    <name type="common">Oyster mushroom</name>
    <name type="synonym">White-rot fungus</name>
    <dbReference type="NCBI Taxonomy" id="5322"/>
    <lineage>
        <taxon>Eukaryota</taxon>
        <taxon>Fungi</taxon>
        <taxon>Dikarya</taxon>
        <taxon>Basidiomycota</taxon>
        <taxon>Agaricomycotina</taxon>
        <taxon>Agaricomycetes</taxon>
        <taxon>Agaricomycetidae</taxon>
        <taxon>Agaricales</taxon>
        <taxon>Pleurotineae</taxon>
        <taxon>Pleurotaceae</taxon>
        <taxon>Pleurotus</taxon>
    </lineage>
</organism>
<dbReference type="VEuPathDB" id="FungiDB:PC9H_007557"/>
<dbReference type="SMART" id="SM00463">
    <property type="entry name" value="SMR"/>
    <property type="match status" value="1"/>
</dbReference>
<feature type="domain" description="Smr" evidence="2">
    <location>
        <begin position="174"/>
        <end position="249"/>
    </location>
</feature>
<dbReference type="InterPro" id="IPR053020">
    <property type="entry name" value="Smr_domain_protein"/>
</dbReference>
<dbReference type="Proteomes" id="UP000623687">
    <property type="component" value="Unassembled WGS sequence"/>
</dbReference>
<reference evidence="3" key="1">
    <citation type="submission" date="2019-07" db="EMBL/GenBank/DDBJ databases">
        <authorList>
            <person name="Palmer J.M."/>
        </authorList>
    </citation>
    <scope>NUCLEOTIDE SEQUENCE</scope>
    <source>
        <strain evidence="3">PC9</strain>
    </source>
</reference>
<dbReference type="SMART" id="SM01162">
    <property type="entry name" value="DUF1771"/>
    <property type="match status" value="1"/>
</dbReference>
<dbReference type="PANTHER" id="PTHR47417:SF1">
    <property type="entry name" value="SMR DOMAIN-CONTAINING PROTEIN YPL199C"/>
    <property type="match status" value="1"/>
</dbReference>
<dbReference type="OrthoDB" id="3231855at2759"/>
<accession>A0A8H6ZU52</accession>
<evidence type="ECO:0000256" key="1">
    <source>
        <dbReference type="SAM" id="MobiDB-lite"/>
    </source>
</evidence>
<dbReference type="AlphaFoldDB" id="A0A8H6ZU52"/>
<feature type="region of interest" description="Disordered" evidence="1">
    <location>
        <begin position="16"/>
        <end position="94"/>
    </location>
</feature>
<evidence type="ECO:0000313" key="3">
    <source>
        <dbReference type="EMBL" id="KAF7428336.1"/>
    </source>
</evidence>
<dbReference type="InterPro" id="IPR002625">
    <property type="entry name" value="Smr_dom"/>
</dbReference>
<gene>
    <name evidence="3" type="ORF">PC9H_007557</name>
</gene>
<dbReference type="Gene3D" id="3.30.1370.110">
    <property type="match status" value="1"/>
</dbReference>
<name>A0A8H6ZU52_PLEOS</name>
<keyword evidence="4" id="KW-1185">Reference proteome</keyword>
<dbReference type="Pfam" id="PF01713">
    <property type="entry name" value="Smr"/>
    <property type="match status" value="1"/>
</dbReference>